<dbReference type="EMBL" id="BMHB01000002">
    <property type="protein sequence ID" value="GGI16217.1"/>
    <property type="molecule type" value="Genomic_DNA"/>
</dbReference>
<evidence type="ECO:0000256" key="1">
    <source>
        <dbReference type="SAM" id="Phobius"/>
    </source>
</evidence>
<comment type="caution">
    <text evidence="3">The sequence shown here is derived from an EMBL/GenBank/DDBJ whole genome shotgun (WGS) entry which is preliminary data.</text>
</comment>
<feature type="transmembrane region" description="Helical" evidence="1">
    <location>
        <begin position="248"/>
        <end position="269"/>
    </location>
</feature>
<dbReference type="AlphaFoldDB" id="A0A8J3ASR3"/>
<evidence type="ECO:0000313" key="4">
    <source>
        <dbReference type="Proteomes" id="UP000626244"/>
    </source>
</evidence>
<accession>A0A8J3ASR3</accession>
<keyword evidence="1" id="KW-0812">Transmembrane</keyword>
<organism evidence="3 4">
    <name type="scientific">Gottfriedia solisilvae</name>
    <dbReference type="NCBI Taxonomy" id="1516104"/>
    <lineage>
        <taxon>Bacteria</taxon>
        <taxon>Bacillati</taxon>
        <taxon>Bacillota</taxon>
        <taxon>Bacilli</taxon>
        <taxon>Bacillales</taxon>
        <taxon>Bacillaceae</taxon>
        <taxon>Gottfriedia</taxon>
    </lineage>
</organism>
<evidence type="ECO:0000313" key="3">
    <source>
        <dbReference type="EMBL" id="GGI16217.1"/>
    </source>
</evidence>
<dbReference type="Proteomes" id="UP000626244">
    <property type="component" value="Unassembled WGS sequence"/>
</dbReference>
<name>A0A8J3ASR3_9BACI</name>
<sequence>METLKNGLKVGLLTSWKMGKIIFPISFILTIVKETSLMDWFVNLLEPLMSFIGLKGDAAIVLVLGNVLNLYAAIGAMLPMDLTMKEALILAVMLSFSHNLFIETSVATAVGIRASFVVFVRVGFAIISALCLHFFWPGGTEIVHKGIAVAEVANISGMELIKTAIIASALGIYKLVIIVIPLMVVIQFAKDLGWMNYITKFLSPFTKLLGVESKAGVTLAAGLFFGLAFGAGVMIQAVKEDGVSKKDLYLVFLFLVACHAVIEDTLIFIPLGIPVWYLFAIRFFVALIVTCFVARIIGKVSKKSETSLNAEMK</sequence>
<feature type="transmembrane region" description="Helical" evidence="1">
    <location>
        <begin position="275"/>
        <end position="297"/>
    </location>
</feature>
<feature type="domain" description="Nucleoside transporter/FeoB GTPase Gate" evidence="2">
    <location>
        <begin position="173"/>
        <end position="262"/>
    </location>
</feature>
<feature type="transmembrane region" description="Helical" evidence="1">
    <location>
        <begin position="87"/>
        <end position="110"/>
    </location>
</feature>
<dbReference type="InterPro" id="IPR011642">
    <property type="entry name" value="Gate_dom"/>
</dbReference>
<keyword evidence="4" id="KW-1185">Reference proteome</keyword>
<feature type="domain" description="Nucleoside transporter/FeoB GTPase Gate" evidence="2">
    <location>
        <begin position="16"/>
        <end position="99"/>
    </location>
</feature>
<proteinExistence type="predicted"/>
<dbReference type="RefSeq" id="WP_235821499.1">
    <property type="nucleotide sequence ID" value="NZ_BMHB01000002.1"/>
</dbReference>
<feature type="transmembrane region" description="Helical" evidence="1">
    <location>
        <begin position="58"/>
        <end position="80"/>
    </location>
</feature>
<keyword evidence="1" id="KW-1133">Transmembrane helix</keyword>
<feature type="transmembrane region" description="Helical" evidence="1">
    <location>
        <begin position="116"/>
        <end position="136"/>
    </location>
</feature>
<keyword evidence="1" id="KW-0472">Membrane</keyword>
<protein>
    <submittedName>
        <fullName evidence="3">Putative membrane protein YvoD</fullName>
    </submittedName>
</protein>
<feature type="transmembrane region" description="Helical" evidence="1">
    <location>
        <begin position="21"/>
        <end position="38"/>
    </location>
</feature>
<feature type="transmembrane region" description="Helical" evidence="1">
    <location>
        <begin position="215"/>
        <end position="236"/>
    </location>
</feature>
<evidence type="ECO:0000259" key="2">
    <source>
        <dbReference type="Pfam" id="PF07670"/>
    </source>
</evidence>
<reference evidence="4" key="1">
    <citation type="journal article" date="2019" name="Int. J. Syst. Evol. Microbiol.">
        <title>The Global Catalogue of Microorganisms (GCM) 10K type strain sequencing project: providing services to taxonomists for standard genome sequencing and annotation.</title>
        <authorList>
            <consortium name="The Broad Institute Genomics Platform"/>
            <consortium name="The Broad Institute Genome Sequencing Center for Infectious Disease"/>
            <person name="Wu L."/>
            <person name="Ma J."/>
        </authorList>
    </citation>
    <scope>NUCLEOTIDE SEQUENCE [LARGE SCALE GENOMIC DNA]</scope>
    <source>
        <strain evidence="4">CGMCC 1.14993</strain>
    </source>
</reference>
<feature type="transmembrane region" description="Helical" evidence="1">
    <location>
        <begin position="164"/>
        <end position="189"/>
    </location>
</feature>
<dbReference type="Pfam" id="PF07670">
    <property type="entry name" value="Gate"/>
    <property type="match status" value="2"/>
</dbReference>
<gene>
    <name evidence="3" type="primary">yvoD</name>
    <name evidence="3" type="ORF">GCM10007380_31860</name>
</gene>